<accession>A0A0C9YWI1</accession>
<feature type="region of interest" description="Disordered" evidence="1">
    <location>
        <begin position="292"/>
        <end position="326"/>
    </location>
</feature>
<feature type="region of interest" description="Disordered" evidence="1">
    <location>
        <begin position="388"/>
        <end position="452"/>
    </location>
</feature>
<dbReference type="Proteomes" id="UP000054018">
    <property type="component" value="Unassembled WGS sequence"/>
</dbReference>
<dbReference type="AlphaFoldDB" id="A0A0C9YWI1"/>
<dbReference type="STRING" id="765257.A0A0C9YWI1"/>
<feature type="compositionally biased region" description="Acidic residues" evidence="1">
    <location>
        <begin position="443"/>
        <end position="452"/>
    </location>
</feature>
<evidence type="ECO:0000313" key="2">
    <source>
        <dbReference type="EMBL" id="KIK12263.1"/>
    </source>
</evidence>
<dbReference type="OrthoDB" id="2661880at2759"/>
<dbReference type="EMBL" id="KN834100">
    <property type="protein sequence ID" value="KIK12263.1"/>
    <property type="molecule type" value="Genomic_DNA"/>
</dbReference>
<gene>
    <name evidence="2" type="ORF">PISMIDRAFT_18866</name>
</gene>
<proteinExistence type="predicted"/>
<keyword evidence="3" id="KW-1185">Reference proteome</keyword>
<name>A0A0C9YWI1_9AGAM</name>
<organism evidence="2 3">
    <name type="scientific">Pisolithus microcarpus 441</name>
    <dbReference type="NCBI Taxonomy" id="765257"/>
    <lineage>
        <taxon>Eukaryota</taxon>
        <taxon>Fungi</taxon>
        <taxon>Dikarya</taxon>
        <taxon>Basidiomycota</taxon>
        <taxon>Agaricomycotina</taxon>
        <taxon>Agaricomycetes</taxon>
        <taxon>Agaricomycetidae</taxon>
        <taxon>Boletales</taxon>
        <taxon>Sclerodermatineae</taxon>
        <taxon>Pisolithaceae</taxon>
        <taxon>Pisolithus</taxon>
    </lineage>
</organism>
<reference evidence="3" key="2">
    <citation type="submission" date="2015-01" db="EMBL/GenBank/DDBJ databases">
        <title>Evolutionary Origins and Diversification of the Mycorrhizal Mutualists.</title>
        <authorList>
            <consortium name="DOE Joint Genome Institute"/>
            <consortium name="Mycorrhizal Genomics Consortium"/>
            <person name="Kohler A."/>
            <person name="Kuo A."/>
            <person name="Nagy L.G."/>
            <person name="Floudas D."/>
            <person name="Copeland A."/>
            <person name="Barry K.W."/>
            <person name="Cichocki N."/>
            <person name="Veneault-Fourrey C."/>
            <person name="LaButti K."/>
            <person name="Lindquist E.A."/>
            <person name="Lipzen A."/>
            <person name="Lundell T."/>
            <person name="Morin E."/>
            <person name="Murat C."/>
            <person name="Riley R."/>
            <person name="Ohm R."/>
            <person name="Sun H."/>
            <person name="Tunlid A."/>
            <person name="Henrissat B."/>
            <person name="Grigoriev I.V."/>
            <person name="Hibbett D.S."/>
            <person name="Martin F."/>
        </authorList>
    </citation>
    <scope>NUCLEOTIDE SEQUENCE [LARGE SCALE GENOMIC DNA]</scope>
    <source>
        <strain evidence="3">441</strain>
    </source>
</reference>
<sequence length="452" mass="50405">MSRFTPNMSRAIPDNDDQHALGSDNDGPCTTDIPSQSLFSFDHSPQGFYPPISSNPDVSHRGAKPSEDELKRLKLWAEKVACKFELKPTQFSELGMLIYVGKNLDTGDLRSRIWQQATNYKVLNGIEEIKVDLKNMKSTVEAVTSRLKGSFELSVDQMMQVTIMCKDMLVQAGRTKYKALHTDVEERLRSHADTLGFQNVFGNFGNKQVLRAAIKRECSAIRSKFRTLLLESTRPVDGKPCMTLEELTWTVLSKYKQGGVGSGSKAEYQLHFAYLRYYARAHQYIHPGLDASEASGIESGEEPGAEPPAKRAKTVSHKAPPGRVKTGRDFWSAMDRLLVKDLDQYGKDMKNDQWRDFFIEIVLTDQERYGKNSGTLLPSLPMTYTESHVATPGTTSETIPRPLPATTYHGPSHMQSLGHRPVTGASLHPSRGDSLDSLPATDGTEELLGEDF</sequence>
<feature type="compositionally biased region" description="Polar residues" evidence="1">
    <location>
        <begin position="388"/>
        <end position="398"/>
    </location>
</feature>
<protein>
    <submittedName>
        <fullName evidence="2">Uncharacterized protein</fullName>
    </submittedName>
</protein>
<feature type="region of interest" description="Disordered" evidence="1">
    <location>
        <begin position="1"/>
        <end position="65"/>
    </location>
</feature>
<evidence type="ECO:0000313" key="3">
    <source>
        <dbReference type="Proteomes" id="UP000054018"/>
    </source>
</evidence>
<evidence type="ECO:0000256" key="1">
    <source>
        <dbReference type="SAM" id="MobiDB-lite"/>
    </source>
</evidence>
<dbReference type="HOGENOM" id="CLU_605685_0_0_1"/>
<reference evidence="2 3" key="1">
    <citation type="submission" date="2014-04" db="EMBL/GenBank/DDBJ databases">
        <authorList>
            <consortium name="DOE Joint Genome Institute"/>
            <person name="Kuo A."/>
            <person name="Kohler A."/>
            <person name="Costa M.D."/>
            <person name="Nagy L.G."/>
            <person name="Floudas D."/>
            <person name="Copeland A."/>
            <person name="Barry K.W."/>
            <person name="Cichocki N."/>
            <person name="Veneault-Fourrey C."/>
            <person name="LaButti K."/>
            <person name="Lindquist E.A."/>
            <person name="Lipzen A."/>
            <person name="Lundell T."/>
            <person name="Morin E."/>
            <person name="Murat C."/>
            <person name="Sun H."/>
            <person name="Tunlid A."/>
            <person name="Henrissat B."/>
            <person name="Grigoriev I.V."/>
            <person name="Hibbett D.S."/>
            <person name="Martin F."/>
            <person name="Nordberg H.P."/>
            <person name="Cantor M.N."/>
            <person name="Hua S.X."/>
        </authorList>
    </citation>
    <scope>NUCLEOTIDE SEQUENCE [LARGE SCALE GENOMIC DNA]</scope>
    <source>
        <strain evidence="2 3">441</strain>
    </source>
</reference>